<dbReference type="Proteomes" id="UP000013167">
    <property type="component" value="Unassembled WGS sequence"/>
</dbReference>
<name>N0DZD2_9MICO</name>
<gene>
    <name evidence="3" type="ORF">BN10_480012</name>
</gene>
<dbReference type="PANTHER" id="PTHR33169">
    <property type="entry name" value="PADR-FAMILY TRANSCRIPTIONAL REGULATOR"/>
    <property type="match status" value="1"/>
</dbReference>
<feature type="domain" description="Transcription regulator PadR N-terminal" evidence="2">
    <location>
        <begin position="12"/>
        <end position="96"/>
    </location>
</feature>
<dbReference type="InterPro" id="IPR052509">
    <property type="entry name" value="Metal_resp_DNA-bind_regulator"/>
</dbReference>
<evidence type="ECO:0000259" key="2">
    <source>
        <dbReference type="Pfam" id="PF03551"/>
    </source>
</evidence>
<feature type="compositionally biased region" description="Basic and acidic residues" evidence="1">
    <location>
        <begin position="166"/>
        <end position="190"/>
    </location>
</feature>
<comment type="caution">
    <text evidence="3">The sequence shown here is derived from an EMBL/GenBank/DDBJ whole genome shotgun (WGS) entry which is preliminary data.</text>
</comment>
<evidence type="ECO:0000256" key="1">
    <source>
        <dbReference type="SAM" id="MobiDB-lite"/>
    </source>
</evidence>
<feature type="compositionally biased region" description="Basic and acidic residues" evidence="1">
    <location>
        <begin position="145"/>
        <end position="156"/>
    </location>
</feature>
<dbReference type="PANTHER" id="PTHR33169:SF26">
    <property type="entry name" value="CONSERVED PROTEIN"/>
    <property type="match status" value="1"/>
</dbReference>
<evidence type="ECO:0000313" key="3">
    <source>
        <dbReference type="EMBL" id="CCH70013.1"/>
    </source>
</evidence>
<dbReference type="InterPro" id="IPR036388">
    <property type="entry name" value="WH-like_DNA-bd_sf"/>
</dbReference>
<dbReference type="OrthoDB" id="2374094at2"/>
<proteinExistence type="predicted"/>
<dbReference type="InterPro" id="IPR005149">
    <property type="entry name" value="Tscrpt_reg_PadR_N"/>
</dbReference>
<dbReference type="EMBL" id="CAIZ01000117">
    <property type="protein sequence ID" value="CCH70013.1"/>
    <property type="molecule type" value="Genomic_DNA"/>
</dbReference>
<accession>N0DZD2</accession>
<dbReference type="SUPFAM" id="SSF46785">
    <property type="entry name" value="Winged helix' DNA-binding domain"/>
    <property type="match status" value="1"/>
</dbReference>
<dbReference type="InterPro" id="IPR036390">
    <property type="entry name" value="WH_DNA-bd_sf"/>
</dbReference>
<sequence>MARRADLLEFAILGLLHEGPTHGYDLRRRLNSALGPFRALSYGSLYPALRTLTDRGLIAHVDEPGMTPLSTGARAAASARPRISYQLTAEGKEHFETLARRAGTDTAEDDTFEVRFAFFARTEADIRRLILEGRRHRLQERLDAGRADRDRRREQADSWSAALAQHAEESTEREVRWLSELIDAEKRHPQDPGPQP</sequence>
<feature type="region of interest" description="Disordered" evidence="1">
    <location>
        <begin position="145"/>
        <end position="196"/>
    </location>
</feature>
<dbReference type="RefSeq" id="WP_010849889.1">
    <property type="nucleotide sequence ID" value="NZ_HF570956.1"/>
</dbReference>
<dbReference type="HOGENOM" id="CLU_089258_3_0_11"/>
<dbReference type="eggNOG" id="COG1695">
    <property type="taxonomic scope" value="Bacteria"/>
</dbReference>
<dbReference type="STRING" id="1193181.BN10_480012"/>
<dbReference type="Gene3D" id="1.10.10.10">
    <property type="entry name" value="Winged helix-like DNA-binding domain superfamily/Winged helix DNA-binding domain"/>
    <property type="match status" value="1"/>
</dbReference>
<protein>
    <submittedName>
        <fullName evidence="3">Putative transcriptional regulator PadR-like family protein</fullName>
    </submittedName>
</protein>
<dbReference type="Pfam" id="PF03551">
    <property type="entry name" value="PadR"/>
    <property type="match status" value="1"/>
</dbReference>
<reference evidence="3 4" key="1">
    <citation type="journal article" date="2013" name="ISME J.">
        <title>A metabolic model for members of the genus Tetrasphaera involved in enhanced biological phosphorus removal.</title>
        <authorList>
            <person name="Kristiansen R."/>
            <person name="Nguyen H.T.T."/>
            <person name="Saunders A.M."/>
            <person name="Nielsen J.L."/>
            <person name="Wimmer R."/>
            <person name="Le V.Q."/>
            <person name="McIlroy S.J."/>
            <person name="Petrovski S."/>
            <person name="Seviour R.J."/>
            <person name="Calteau A."/>
            <person name="Nielsen K.L."/>
            <person name="Nielsen P.H."/>
        </authorList>
    </citation>
    <scope>NUCLEOTIDE SEQUENCE [LARGE SCALE GENOMIC DNA]</scope>
    <source>
        <strain evidence="3 4">Lp2</strain>
    </source>
</reference>
<organism evidence="3 4">
    <name type="scientific">Phycicoccus elongatus Lp2</name>
    <dbReference type="NCBI Taxonomy" id="1193181"/>
    <lineage>
        <taxon>Bacteria</taxon>
        <taxon>Bacillati</taxon>
        <taxon>Actinomycetota</taxon>
        <taxon>Actinomycetes</taxon>
        <taxon>Micrococcales</taxon>
        <taxon>Intrasporangiaceae</taxon>
        <taxon>Phycicoccus</taxon>
    </lineage>
</organism>
<keyword evidence="4" id="KW-1185">Reference proteome</keyword>
<evidence type="ECO:0000313" key="4">
    <source>
        <dbReference type="Proteomes" id="UP000013167"/>
    </source>
</evidence>
<dbReference type="AlphaFoldDB" id="N0DZD2"/>